<dbReference type="EMBL" id="JAGPYM010000095">
    <property type="protein sequence ID" value="KAH6867616.1"/>
    <property type="molecule type" value="Genomic_DNA"/>
</dbReference>
<name>A0A9P9AGH0_9HYPO</name>
<comment type="caution">
    <text evidence="1">The sequence shown here is derived from an EMBL/GenBank/DDBJ whole genome shotgun (WGS) entry which is preliminary data.</text>
</comment>
<dbReference type="Proteomes" id="UP000777438">
    <property type="component" value="Unassembled WGS sequence"/>
</dbReference>
<sequence>MAEHISYVGSVPYCYANSLAIMLGKDSPSPAVIEFATSSPFGMQIIGGDLVFFDPYGWDPASSFDAALQAAGWEATLEIGANADDALARLKAELAKGRPVFVGPVEMGLLRFQPEMKGAIGADHYVVVLRITDDGLVEMHDPHGHPYATLPVTEFMAAWQADKVSYGKPYMMRTSFRQVERGLSEEDVIRRSLDNARRWLSMEGEHNMPPGSYGNGEAAERLAQIVDSPDTLPQGIRMSLVDFAVRVGARRLADAATCLARIGKGRAGSIVARQARLVGALQLPLVSGEDARAASLLRELGPTYKELTEALSED</sequence>
<reference evidence="1 2" key="1">
    <citation type="journal article" date="2021" name="Nat. Commun.">
        <title>Genetic determinants of endophytism in the Arabidopsis root mycobiome.</title>
        <authorList>
            <person name="Mesny F."/>
            <person name="Miyauchi S."/>
            <person name="Thiergart T."/>
            <person name="Pickel B."/>
            <person name="Atanasova L."/>
            <person name="Karlsson M."/>
            <person name="Huettel B."/>
            <person name="Barry K.W."/>
            <person name="Haridas S."/>
            <person name="Chen C."/>
            <person name="Bauer D."/>
            <person name="Andreopoulos W."/>
            <person name="Pangilinan J."/>
            <person name="LaButti K."/>
            <person name="Riley R."/>
            <person name="Lipzen A."/>
            <person name="Clum A."/>
            <person name="Drula E."/>
            <person name="Henrissat B."/>
            <person name="Kohler A."/>
            <person name="Grigoriev I.V."/>
            <person name="Martin F.M."/>
            <person name="Hacquard S."/>
        </authorList>
    </citation>
    <scope>NUCLEOTIDE SEQUENCE [LARGE SCALE GENOMIC DNA]</scope>
    <source>
        <strain evidence="1 2">MPI-CAGE-CH-0241</strain>
    </source>
</reference>
<evidence type="ECO:0000313" key="1">
    <source>
        <dbReference type="EMBL" id="KAH6867616.1"/>
    </source>
</evidence>
<accession>A0A9P9AGH0</accession>
<dbReference type="OrthoDB" id="4998787at2759"/>
<evidence type="ECO:0000313" key="2">
    <source>
        <dbReference type="Proteomes" id="UP000777438"/>
    </source>
</evidence>
<organism evidence="1 2">
    <name type="scientific">Thelonectria olida</name>
    <dbReference type="NCBI Taxonomy" id="1576542"/>
    <lineage>
        <taxon>Eukaryota</taxon>
        <taxon>Fungi</taxon>
        <taxon>Dikarya</taxon>
        <taxon>Ascomycota</taxon>
        <taxon>Pezizomycotina</taxon>
        <taxon>Sordariomycetes</taxon>
        <taxon>Hypocreomycetidae</taxon>
        <taxon>Hypocreales</taxon>
        <taxon>Nectriaceae</taxon>
        <taxon>Thelonectria</taxon>
    </lineage>
</organism>
<proteinExistence type="predicted"/>
<protein>
    <submittedName>
        <fullName evidence="1">RADC family protein</fullName>
    </submittedName>
</protein>
<keyword evidence="2" id="KW-1185">Reference proteome</keyword>
<dbReference type="AlphaFoldDB" id="A0A9P9AGH0"/>
<gene>
    <name evidence="1" type="ORF">B0T10DRAFT_502269</name>
</gene>